<dbReference type="PRINTS" id="PR00359">
    <property type="entry name" value="BP450"/>
</dbReference>
<organism evidence="10 11">
    <name type="scientific">Amycolatopsis panacis</name>
    <dbReference type="NCBI Taxonomy" id="2340917"/>
    <lineage>
        <taxon>Bacteria</taxon>
        <taxon>Bacillati</taxon>
        <taxon>Actinomycetota</taxon>
        <taxon>Actinomycetes</taxon>
        <taxon>Pseudonocardiales</taxon>
        <taxon>Pseudonocardiaceae</taxon>
        <taxon>Amycolatopsis</taxon>
    </lineage>
</organism>
<accession>A0A419I807</accession>
<dbReference type="PRINTS" id="PR00385">
    <property type="entry name" value="P450"/>
</dbReference>
<proteinExistence type="inferred from homology"/>
<dbReference type="InterPro" id="IPR036396">
    <property type="entry name" value="Cyt_P450_sf"/>
</dbReference>
<keyword evidence="3 9" id="KW-0349">Heme</keyword>
<reference evidence="10 11" key="1">
    <citation type="submission" date="2018-09" db="EMBL/GenBank/DDBJ databases">
        <title>YIM PH 21725 draft genome.</title>
        <authorList>
            <person name="Miao C."/>
        </authorList>
    </citation>
    <scope>NUCLEOTIDE SEQUENCE [LARGE SCALE GENOMIC DNA]</scope>
    <source>
        <strain evidence="11">YIM PH21725</strain>
    </source>
</reference>
<evidence type="ECO:0000256" key="9">
    <source>
        <dbReference type="RuleBase" id="RU000461"/>
    </source>
</evidence>
<evidence type="ECO:0000256" key="5">
    <source>
        <dbReference type="ARBA" id="ARBA00023002"/>
    </source>
</evidence>
<keyword evidence="5 9" id="KW-0560">Oxidoreductase</keyword>
<comment type="pathway">
    <text evidence="1">Antibiotic biosynthesis; vancomycin biosynthesis.</text>
</comment>
<dbReference type="EMBL" id="QZFV01000065">
    <property type="protein sequence ID" value="RJQ88217.1"/>
    <property type="molecule type" value="Genomic_DNA"/>
</dbReference>
<dbReference type="GO" id="GO:0020037">
    <property type="term" value="F:heme binding"/>
    <property type="evidence" value="ECO:0007669"/>
    <property type="project" value="InterPro"/>
</dbReference>
<dbReference type="InterPro" id="IPR017972">
    <property type="entry name" value="Cyt_P450_CS"/>
</dbReference>
<dbReference type="OrthoDB" id="3664945at2"/>
<dbReference type="GO" id="GO:0005506">
    <property type="term" value="F:iron ion binding"/>
    <property type="evidence" value="ECO:0007669"/>
    <property type="project" value="InterPro"/>
</dbReference>
<comment type="caution">
    <text evidence="10">The sequence shown here is derived from an EMBL/GenBank/DDBJ whole genome shotgun (WGS) entry which is preliminary data.</text>
</comment>
<dbReference type="InterPro" id="IPR002397">
    <property type="entry name" value="Cyt_P450_B"/>
</dbReference>
<evidence type="ECO:0000313" key="11">
    <source>
        <dbReference type="Proteomes" id="UP000285112"/>
    </source>
</evidence>
<keyword evidence="4 9" id="KW-0479">Metal-binding</keyword>
<sequence length="400" mass="44006">MTDQHGMPDMPMHMRRCGVDPVPELHACRARAELSTVDTEFGQPAFLVTRYEDVRAVLGDSTRFSNAADFSRRRGAEPASPEQLARARAGNILVQDPPEHTRLRRLLAREFTQARMRDLRPRIEIIVDARLDALAAAGRPADLVTEFAMPIPLLVICELFAVPEADRAEFQARSGRLFDVSLETGSRLAAARENREYMASLAAAALAAPGEDILGRLVRDHPDELTRDELTGIATLVLVAGHETTASMLALGTQALLWHPDQLALVRDDPAAVRPAVEELLRWLSVVHSATLRLTTAEIRLQNTTVPKGSLVLCSLPAANRDPAYTPDPDRLDIRRGRATHVAFGHGLHHCLGAPLARTQLETALPRLFRRFPGLAPVAAEPEYSPYAVVYGARKLPVTW</sequence>
<dbReference type="SUPFAM" id="SSF48264">
    <property type="entry name" value="Cytochrome P450"/>
    <property type="match status" value="1"/>
</dbReference>
<dbReference type="PANTHER" id="PTHR46696:SF1">
    <property type="entry name" value="CYTOCHROME P450 YJIB-RELATED"/>
    <property type="match status" value="1"/>
</dbReference>
<dbReference type="CDD" id="cd11030">
    <property type="entry name" value="CYP105-like"/>
    <property type="match status" value="1"/>
</dbReference>
<gene>
    <name evidence="10" type="ORF">D5S19_07900</name>
</gene>
<dbReference type="InterPro" id="IPR001128">
    <property type="entry name" value="Cyt_P450"/>
</dbReference>
<dbReference type="Pfam" id="PF00067">
    <property type="entry name" value="p450"/>
    <property type="match status" value="1"/>
</dbReference>
<dbReference type="Gene3D" id="1.10.630.10">
    <property type="entry name" value="Cytochrome P450"/>
    <property type="match status" value="1"/>
</dbReference>
<comment type="similarity">
    <text evidence="2 9">Belongs to the cytochrome P450 family.</text>
</comment>
<dbReference type="FunFam" id="1.10.630.10:FF:000018">
    <property type="entry name" value="Cytochrome P450 monooxygenase"/>
    <property type="match status" value="1"/>
</dbReference>
<dbReference type="PROSITE" id="PS00086">
    <property type="entry name" value="CYTOCHROME_P450"/>
    <property type="match status" value="1"/>
</dbReference>
<comment type="function">
    <text evidence="8">Involved in the coupling of aromatic side chains of the heptapeptide of vancomycin.</text>
</comment>
<dbReference type="PANTHER" id="PTHR46696">
    <property type="entry name" value="P450, PUTATIVE (EUROFUNG)-RELATED"/>
    <property type="match status" value="1"/>
</dbReference>
<protein>
    <submittedName>
        <fullName evidence="10">Cytochrome P450</fullName>
    </submittedName>
</protein>
<dbReference type="AlphaFoldDB" id="A0A419I807"/>
<keyword evidence="7 9" id="KW-0503">Monooxygenase</keyword>
<evidence type="ECO:0000256" key="7">
    <source>
        <dbReference type="ARBA" id="ARBA00023033"/>
    </source>
</evidence>
<keyword evidence="11" id="KW-1185">Reference proteome</keyword>
<dbReference type="GO" id="GO:0004497">
    <property type="term" value="F:monooxygenase activity"/>
    <property type="evidence" value="ECO:0007669"/>
    <property type="project" value="UniProtKB-KW"/>
</dbReference>
<evidence type="ECO:0000256" key="1">
    <source>
        <dbReference type="ARBA" id="ARBA00004660"/>
    </source>
</evidence>
<dbReference type="RefSeq" id="WP_120022652.1">
    <property type="nucleotide sequence ID" value="NZ_QZFV01000065.1"/>
</dbReference>
<dbReference type="GO" id="GO:0016705">
    <property type="term" value="F:oxidoreductase activity, acting on paired donors, with incorporation or reduction of molecular oxygen"/>
    <property type="evidence" value="ECO:0007669"/>
    <property type="project" value="InterPro"/>
</dbReference>
<dbReference type="Proteomes" id="UP000285112">
    <property type="component" value="Unassembled WGS sequence"/>
</dbReference>
<name>A0A419I807_9PSEU</name>
<evidence type="ECO:0000256" key="2">
    <source>
        <dbReference type="ARBA" id="ARBA00010617"/>
    </source>
</evidence>
<evidence type="ECO:0000256" key="8">
    <source>
        <dbReference type="ARBA" id="ARBA00055433"/>
    </source>
</evidence>
<evidence type="ECO:0000313" key="10">
    <source>
        <dbReference type="EMBL" id="RJQ88217.1"/>
    </source>
</evidence>
<keyword evidence="6 9" id="KW-0408">Iron</keyword>
<evidence type="ECO:0000256" key="3">
    <source>
        <dbReference type="ARBA" id="ARBA00022617"/>
    </source>
</evidence>
<evidence type="ECO:0000256" key="4">
    <source>
        <dbReference type="ARBA" id="ARBA00022723"/>
    </source>
</evidence>
<evidence type="ECO:0000256" key="6">
    <source>
        <dbReference type="ARBA" id="ARBA00023004"/>
    </source>
</evidence>